<keyword evidence="9" id="KW-0560">Oxidoreductase</keyword>
<dbReference type="PANTHER" id="PTHR30600">
    <property type="entry name" value="CYTOCHROME C PEROXIDASE-RELATED"/>
    <property type="match status" value="1"/>
</dbReference>
<evidence type="ECO:0000256" key="13">
    <source>
        <dbReference type="SAM" id="SignalP"/>
    </source>
</evidence>
<feature type="binding site" description="covalent" evidence="11">
    <location>
        <position position="83"/>
    </location>
    <ligand>
        <name>heme c</name>
        <dbReference type="ChEBI" id="CHEBI:61717"/>
        <label>1</label>
    </ligand>
</feature>
<comment type="caution">
    <text evidence="15">The sequence shown here is derived from an EMBL/GenBank/DDBJ whole genome shotgun (WGS) entry which is preliminary data.</text>
</comment>
<comment type="PTM">
    <text evidence="11">Binds 2 heme groups per subunit.</text>
</comment>
<evidence type="ECO:0000256" key="9">
    <source>
        <dbReference type="ARBA" id="ARBA00023002"/>
    </source>
</evidence>
<keyword evidence="2" id="KW-0813">Transport</keyword>
<dbReference type="InterPro" id="IPR004852">
    <property type="entry name" value="Di-haem_cyt_c_peroxidsae"/>
</dbReference>
<evidence type="ECO:0000259" key="14">
    <source>
        <dbReference type="PROSITE" id="PS51007"/>
    </source>
</evidence>
<dbReference type="GO" id="GO:0009055">
    <property type="term" value="F:electron transfer activity"/>
    <property type="evidence" value="ECO:0007669"/>
    <property type="project" value="InterPro"/>
</dbReference>
<dbReference type="InterPro" id="IPR051395">
    <property type="entry name" value="Cytochrome_c_Peroxidase/MauG"/>
</dbReference>
<evidence type="ECO:0000256" key="5">
    <source>
        <dbReference type="ARBA" id="ARBA00022723"/>
    </source>
</evidence>
<evidence type="ECO:0000256" key="7">
    <source>
        <dbReference type="ARBA" id="ARBA00022764"/>
    </source>
</evidence>
<keyword evidence="4 11" id="KW-0349">Heme</keyword>
<evidence type="ECO:0000256" key="11">
    <source>
        <dbReference type="PIRSR" id="PIRSR000294-1"/>
    </source>
</evidence>
<dbReference type="InterPro" id="IPR026259">
    <property type="entry name" value="MauG/Cytc_peroxidase"/>
</dbReference>
<dbReference type="InterPro" id="IPR009056">
    <property type="entry name" value="Cyt_c-like_dom"/>
</dbReference>
<dbReference type="Proteomes" id="UP000193391">
    <property type="component" value="Unassembled WGS sequence"/>
</dbReference>
<accession>A0A1Y2L320</accession>
<evidence type="ECO:0000256" key="10">
    <source>
        <dbReference type="ARBA" id="ARBA00023004"/>
    </source>
</evidence>
<feature type="domain" description="Cytochrome c" evidence="14">
    <location>
        <begin position="61"/>
        <end position="192"/>
    </location>
</feature>
<keyword evidence="10 12" id="KW-0408">Iron</keyword>
<feature type="signal peptide" evidence="13">
    <location>
        <begin position="1"/>
        <end position="26"/>
    </location>
</feature>
<name>A0A1Y2L320_9PROT</name>
<dbReference type="Pfam" id="PF03150">
    <property type="entry name" value="CCP_MauG"/>
    <property type="match status" value="1"/>
</dbReference>
<feature type="binding site" description="axial binding residue" evidence="12">
    <location>
        <position position="103"/>
    </location>
    <ligand>
        <name>heme c</name>
        <dbReference type="ChEBI" id="CHEBI:61717"/>
        <label>1</label>
    </ligand>
    <ligandPart>
        <name>Fe</name>
        <dbReference type="ChEBI" id="CHEBI:18248"/>
    </ligandPart>
</feature>
<dbReference type="Pfam" id="PF00034">
    <property type="entry name" value="Cytochrom_C"/>
    <property type="match status" value="1"/>
</dbReference>
<dbReference type="InterPro" id="IPR036909">
    <property type="entry name" value="Cyt_c-like_dom_sf"/>
</dbReference>
<feature type="binding site" description="axial binding residue" evidence="12">
    <location>
        <position position="233"/>
    </location>
    <ligand>
        <name>heme c</name>
        <dbReference type="ChEBI" id="CHEBI:61717"/>
        <label>2</label>
    </ligand>
    <ligandPart>
        <name>Fe</name>
        <dbReference type="ChEBI" id="CHEBI:18248"/>
    </ligandPart>
</feature>
<evidence type="ECO:0000313" key="15">
    <source>
        <dbReference type="EMBL" id="OSQ39735.1"/>
    </source>
</evidence>
<comment type="subcellular location">
    <subcellularLocation>
        <location evidence="1">Periplasm</location>
    </subcellularLocation>
</comment>
<dbReference type="AlphaFoldDB" id="A0A1Y2L320"/>
<evidence type="ECO:0000256" key="12">
    <source>
        <dbReference type="PIRSR" id="PIRSR000294-2"/>
    </source>
</evidence>
<keyword evidence="5 12" id="KW-0479">Metal-binding</keyword>
<dbReference type="GO" id="GO:0046872">
    <property type="term" value="F:metal ion binding"/>
    <property type="evidence" value="ECO:0007669"/>
    <property type="project" value="UniProtKB-KW"/>
</dbReference>
<sequence>MNTTRTIVRLLGASALCIGFVTSALAADKVDDAALRTAAGDYFEVIPSAVPAVKGNAVTHEKVELGKMLFFEPRISSSALISCNTCHNLGMGGDDNLETSIGHGWQKGPRNSPTVFNAVFNIAQFWDGRAADLKAQAKGPVQAGVEMASTPDRVVTTLKSMPEYIEHFKKAFPGEADPVTFDNMAKAIEAFEATLITPSSRFDQFLEGNDVILSDQEKQGLALFMDSGCASCHNGVNVGGNGYYPFGVVEKPGSDILPANDKGRFAVTHTADDDYVFRAGPLRNIELTAPYFHTGKVWDLEQAVGIMATSQLGTELDEKSISAIAAFLRTLTGEEPRIVYPILPVSTHATPKPVAMTIKN</sequence>
<dbReference type="PIRSF" id="PIRSF000294">
    <property type="entry name" value="Cytochrome-c_peroxidase"/>
    <property type="match status" value="1"/>
</dbReference>
<reference evidence="15 16" key="1">
    <citation type="submission" date="2014-03" db="EMBL/GenBank/DDBJ databases">
        <title>The draft genome sequence of Thalassospira mesophila JCM 18969.</title>
        <authorList>
            <person name="Lai Q."/>
            <person name="Shao Z."/>
        </authorList>
    </citation>
    <scope>NUCLEOTIDE SEQUENCE [LARGE SCALE GENOMIC DNA]</scope>
    <source>
        <strain evidence="15 16">JCM 18969</strain>
    </source>
</reference>
<protein>
    <submittedName>
        <fullName evidence="15">Cytochrome C peroxidase</fullName>
    </submittedName>
</protein>
<evidence type="ECO:0000256" key="6">
    <source>
        <dbReference type="ARBA" id="ARBA00022729"/>
    </source>
</evidence>
<dbReference type="RefSeq" id="WP_085580879.1">
    <property type="nucleotide sequence ID" value="NZ_JFKA01000002.1"/>
</dbReference>
<keyword evidence="3 15" id="KW-0575">Peroxidase</keyword>
<dbReference type="GO" id="GO:0020037">
    <property type="term" value="F:heme binding"/>
    <property type="evidence" value="ECO:0007669"/>
    <property type="project" value="InterPro"/>
</dbReference>
<evidence type="ECO:0000256" key="3">
    <source>
        <dbReference type="ARBA" id="ARBA00022559"/>
    </source>
</evidence>
<feature type="binding site" description="covalent" evidence="11">
    <location>
        <position position="229"/>
    </location>
    <ligand>
        <name>heme c</name>
        <dbReference type="ChEBI" id="CHEBI:61717"/>
        <label>2</label>
    </ligand>
</feature>
<feature type="binding site" description="axial binding residue" evidence="12">
    <location>
        <position position="87"/>
    </location>
    <ligand>
        <name>heme c</name>
        <dbReference type="ChEBI" id="CHEBI:61717"/>
        <label>1</label>
    </ligand>
    <ligandPart>
        <name>Fe</name>
        <dbReference type="ChEBI" id="CHEBI:18248"/>
    </ligandPart>
</feature>
<proteinExistence type="predicted"/>
<dbReference type="GO" id="GO:0004130">
    <property type="term" value="F:cytochrome-c peroxidase activity"/>
    <property type="evidence" value="ECO:0007669"/>
    <property type="project" value="TreeGrafter"/>
</dbReference>
<feature type="domain" description="Cytochrome c" evidence="14">
    <location>
        <begin position="215"/>
        <end position="332"/>
    </location>
</feature>
<dbReference type="Gene3D" id="1.10.760.10">
    <property type="entry name" value="Cytochrome c-like domain"/>
    <property type="match status" value="2"/>
</dbReference>
<keyword evidence="7" id="KW-0574">Periplasm</keyword>
<organism evidence="15 16">
    <name type="scientific">Thalassospira mesophila</name>
    <dbReference type="NCBI Taxonomy" id="1293891"/>
    <lineage>
        <taxon>Bacteria</taxon>
        <taxon>Pseudomonadati</taxon>
        <taxon>Pseudomonadota</taxon>
        <taxon>Alphaproteobacteria</taxon>
        <taxon>Rhodospirillales</taxon>
        <taxon>Thalassospiraceae</taxon>
        <taxon>Thalassospira</taxon>
    </lineage>
</organism>
<keyword evidence="16" id="KW-1185">Reference proteome</keyword>
<dbReference type="PROSITE" id="PS51007">
    <property type="entry name" value="CYTC"/>
    <property type="match status" value="2"/>
</dbReference>
<evidence type="ECO:0000256" key="8">
    <source>
        <dbReference type="ARBA" id="ARBA00022982"/>
    </source>
</evidence>
<feature type="binding site" description="covalent" evidence="11">
    <location>
        <position position="232"/>
    </location>
    <ligand>
        <name>heme c</name>
        <dbReference type="ChEBI" id="CHEBI:61717"/>
        <label>2</label>
    </ligand>
</feature>
<dbReference type="FunFam" id="1.10.760.10:FF:000004">
    <property type="entry name" value="Cytochrome c peroxidase"/>
    <property type="match status" value="1"/>
</dbReference>
<keyword evidence="8" id="KW-0249">Electron transport</keyword>
<evidence type="ECO:0000256" key="4">
    <source>
        <dbReference type="ARBA" id="ARBA00022617"/>
    </source>
</evidence>
<dbReference type="OrthoDB" id="9805202at2"/>
<feature type="binding site" description="axial binding residue" evidence="12">
    <location>
        <position position="307"/>
    </location>
    <ligand>
        <name>heme c</name>
        <dbReference type="ChEBI" id="CHEBI:61717"/>
        <label>2</label>
    </ligand>
    <ligandPart>
        <name>Fe</name>
        <dbReference type="ChEBI" id="CHEBI:18248"/>
    </ligandPart>
</feature>
<dbReference type="GO" id="GO:0042597">
    <property type="term" value="C:periplasmic space"/>
    <property type="evidence" value="ECO:0007669"/>
    <property type="project" value="UniProtKB-SubCell"/>
</dbReference>
<dbReference type="STRING" id="1293891.TMES_07185"/>
<comment type="cofactor">
    <cofactor evidence="11">
        <name>heme</name>
        <dbReference type="ChEBI" id="CHEBI:30413"/>
    </cofactor>
    <text evidence="11">Binds 2 heme groups.</text>
</comment>
<dbReference type="SUPFAM" id="SSF46626">
    <property type="entry name" value="Cytochrome c"/>
    <property type="match status" value="2"/>
</dbReference>
<feature type="binding site" description="covalent" evidence="11">
    <location>
        <position position="86"/>
    </location>
    <ligand>
        <name>heme c</name>
        <dbReference type="ChEBI" id="CHEBI:61717"/>
        <label>1</label>
    </ligand>
</feature>
<keyword evidence="6 13" id="KW-0732">Signal</keyword>
<evidence type="ECO:0000256" key="1">
    <source>
        <dbReference type="ARBA" id="ARBA00004418"/>
    </source>
</evidence>
<gene>
    <name evidence="15" type="ORF">TMES_07185</name>
</gene>
<evidence type="ECO:0000256" key="2">
    <source>
        <dbReference type="ARBA" id="ARBA00022448"/>
    </source>
</evidence>
<dbReference type="EMBL" id="JFKA01000002">
    <property type="protein sequence ID" value="OSQ39735.1"/>
    <property type="molecule type" value="Genomic_DNA"/>
</dbReference>
<feature type="chain" id="PRO_5012847515" evidence="13">
    <location>
        <begin position="27"/>
        <end position="360"/>
    </location>
</feature>
<evidence type="ECO:0000313" key="16">
    <source>
        <dbReference type="Proteomes" id="UP000193391"/>
    </source>
</evidence>
<dbReference type="PANTHER" id="PTHR30600:SF7">
    <property type="entry name" value="CYTOCHROME C PEROXIDASE-RELATED"/>
    <property type="match status" value="1"/>
</dbReference>